<dbReference type="KEGG" id="blau:DQQ01_07530"/>
<dbReference type="EMBL" id="CP030280">
    <property type="protein sequence ID" value="AWY98015.1"/>
    <property type="molecule type" value="Genomic_DNA"/>
</dbReference>
<sequence>MKRVFQVSEITTLCNELKTLLNGCKTHISNMKTYAEQADEALAEVPGEVRHYGAVYSVSELRSALKTEKIEDALTKLENCRVRACELIPAADTDYAAQTRELMGGHEKPADTFGGNGAVFDPYSAYNRLFRLQKSL</sequence>
<organism evidence="1 2">
    <name type="scientific">Blautia argi</name>
    <dbReference type="NCBI Taxonomy" id="1912897"/>
    <lineage>
        <taxon>Bacteria</taxon>
        <taxon>Bacillati</taxon>
        <taxon>Bacillota</taxon>
        <taxon>Clostridia</taxon>
        <taxon>Lachnospirales</taxon>
        <taxon>Lachnospiraceae</taxon>
        <taxon>Blautia</taxon>
    </lineage>
</organism>
<name>A0A2Z4UAE3_9FIRM</name>
<dbReference type="AlphaFoldDB" id="A0A2Z4UAE3"/>
<keyword evidence="2" id="KW-1185">Reference proteome</keyword>
<dbReference type="Proteomes" id="UP000250003">
    <property type="component" value="Chromosome"/>
</dbReference>
<gene>
    <name evidence="1" type="ORF">DQQ01_07530</name>
</gene>
<proteinExistence type="predicted"/>
<evidence type="ECO:0000313" key="1">
    <source>
        <dbReference type="EMBL" id="AWY98015.1"/>
    </source>
</evidence>
<evidence type="ECO:0000313" key="2">
    <source>
        <dbReference type="Proteomes" id="UP000250003"/>
    </source>
</evidence>
<protein>
    <submittedName>
        <fullName evidence="1">Uncharacterized protein</fullName>
    </submittedName>
</protein>
<accession>A0A2Z4UAE3</accession>
<dbReference type="RefSeq" id="WP_111919511.1">
    <property type="nucleotide sequence ID" value="NZ_CP030280.1"/>
</dbReference>
<reference evidence="2" key="1">
    <citation type="submission" date="2018-06" db="EMBL/GenBank/DDBJ databases">
        <title>Description of Blautia argi sp. nov., a new anaerobic isolated from dog feces.</title>
        <authorList>
            <person name="Chang Y.-H."/>
            <person name="Paek J."/>
            <person name="Shin Y."/>
        </authorList>
    </citation>
    <scope>NUCLEOTIDE SEQUENCE [LARGE SCALE GENOMIC DNA]</scope>
    <source>
        <strain evidence="2">KCTC 15426</strain>
    </source>
</reference>